<dbReference type="AlphaFoldDB" id="A0A150G8A1"/>
<feature type="compositionally biased region" description="Polar residues" evidence="1">
    <location>
        <begin position="324"/>
        <end position="335"/>
    </location>
</feature>
<feature type="region of interest" description="Disordered" evidence="1">
    <location>
        <begin position="118"/>
        <end position="145"/>
    </location>
</feature>
<name>A0A150G8A1_GONPE</name>
<dbReference type="EMBL" id="LSYV01000054">
    <property type="protein sequence ID" value="KXZ45590.1"/>
    <property type="molecule type" value="Genomic_DNA"/>
</dbReference>
<keyword evidence="3" id="KW-1185">Reference proteome</keyword>
<feature type="compositionally biased region" description="Basic and acidic residues" evidence="1">
    <location>
        <begin position="136"/>
        <end position="145"/>
    </location>
</feature>
<feature type="region of interest" description="Disordered" evidence="1">
    <location>
        <begin position="181"/>
        <end position="205"/>
    </location>
</feature>
<sequence length="506" mass="52991">MKLEALQRQFQELYPQARYIPAAPFSTPDTAYRNLSMGMRGAGGVDAQSRASSPVLSPTVQTEQKLAALKAQIHNAHVETKQLDARLNAACSVPVGGLMQAVTAQLQKKGQNMVFRSSLEPPGLPSPIADSNTVTHSDRRHDAPLAPDVEHLPQQADMQTVASSLRALRSGLQGVLALQKKERQDAKAARARGRQPQQPPIQDGAHGNTLAALLAHVNVLEEQLLGAPALPPLPAPAAMLLPTHRRFRSQERYSSGLGASTEGRLDVAGGAARESADGESEADKPVTQPLHSSDPNTSESDLPLFMTIDALAPHHSPDTENSSERTPSAANTSGSGPRRPNWAVDGRRLYTGQVPEIAKLAAVAQSEGVPAPTPSENVDVQALREARKRPVFSEGGAAFGASPLLVQDRRMSMPGEPSSRLPRGVSAGGHAAVPSTFRESAAGAANPLYGSGSDSYKTDAKYSGCLPAAAALGPKPKKGGLLGKLKRAISVKSAGVAGAATQPSAR</sequence>
<organism evidence="2 3">
    <name type="scientific">Gonium pectorale</name>
    <name type="common">Green alga</name>
    <dbReference type="NCBI Taxonomy" id="33097"/>
    <lineage>
        <taxon>Eukaryota</taxon>
        <taxon>Viridiplantae</taxon>
        <taxon>Chlorophyta</taxon>
        <taxon>core chlorophytes</taxon>
        <taxon>Chlorophyceae</taxon>
        <taxon>CS clade</taxon>
        <taxon>Chlamydomonadales</taxon>
        <taxon>Volvocaceae</taxon>
        <taxon>Gonium</taxon>
    </lineage>
</organism>
<protein>
    <submittedName>
        <fullName evidence="2">Uncharacterized protein</fullName>
    </submittedName>
</protein>
<reference evidence="3" key="1">
    <citation type="journal article" date="2016" name="Nat. Commun.">
        <title>The Gonium pectorale genome demonstrates co-option of cell cycle regulation during the evolution of multicellularity.</title>
        <authorList>
            <person name="Hanschen E.R."/>
            <person name="Marriage T.N."/>
            <person name="Ferris P.J."/>
            <person name="Hamaji T."/>
            <person name="Toyoda A."/>
            <person name="Fujiyama A."/>
            <person name="Neme R."/>
            <person name="Noguchi H."/>
            <person name="Minakuchi Y."/>
            <person name="Suzuki M."/>
            <person name="Kawai-Toyooka H."/>
            <person name="Smith D.R."/>
            <person name="Sparks H."/>
            <person name="Anderson J."/>
            <person name="Bakaric R."/>
            <person name="Luria V."/>
            <person name="Karger A."/>
            <person name="Kirschner M.W."/>
            <person name="Durand P.M."/>
            <person name="Michod R.E."/>
            <person name="Nozaki H."/>
            <person name="Olson B.J."/>
        </authorList>
    </citation>
    <scope>NUCLEOTIDE SEQUENCE [LARGE SCALE GENOMIC DNA]</scope>
    <source>
        <strain evidence="3">NIES-2863</strain>
    </source>
</reference>
<feature type="region of interest" description="Disordered" evidence="1">
    <location>
        <begin position="411"/>
        <end position="430"/>
    </location>
</feature>
<dbReference type="Proteomes" id="UP000075714">
    <property type="component" value="Unassembled WGS sequence"/>
</dbReference>
<proteinExistence type="predicted"/>
<comment type="caution">
    <text evidence="2">The sequence shown here is derived from an EMBL/GenBank/DDBJ whole genome shotgun (WGS) entry which is preliminary data.</text>
</comment>
<evidence type="ECO:0000256" key="1">
    <source>
        <dbReference type="SAM" id="MobiDB-lite"/>
    </source>
</evidence>
<feature type="region of interest" description="Disordered" evidence="1">
    <location>
        <begin position="251"/>
        <end position="344"/>
    </location>
</feature>
<accession>A0A150G8A1</accession>
<gene>
    <name evidence="2" type="ORF">GPECTOR_53g83</name>
</gene>
<feature type="compositionally biased region" description="Polar residues" evidence="1">
    <location>
        <begin position="289"/>
        <end position="300"/>
    </location>
</feature>
<evidence type="ECO:0000313" key="2">
    <source>
        <dbReference type="EMBL" id="KXZ45590.1"/>
    </source>
</evidence>
<evidence type="ECO:0000313" key="3">
    <source>
        <dbReference type="Proteomes" id="UP000075714"/>
    </source>
</evidence>